<dbReference type="RefSeq" id="WP_208176627.1">
    <property type="nucleotide sequence ID" value="NZ_JAGETZ010000009.1"/>
</dbReference>
<dbReference type="Proteomes" id="UP000664369">
    <property type="component" value="Unassembled WGS sequence"/>
</dbReference>
<keyword evidence="2" id="KW-1185">Reference proteome</keyword>
<protein>
    <submittedName>
        <fullName evidence="1">Uncharacterized protein</fullName>
    </submittedName>
</protein>
<name>A0ABS3QJR3_9BACT</name>
<evidence type="ECO:0000313" key="2">
    <source>
        <dbReference type="Proteomes" id="UP000664369"/>
    </source>
</evidence>
<reference evidence="1 2" key="1">
    <citation type="submission" date="2021-03" db="EMBL/GenBank/DDBJ databases">
        <authorList>
            <person name="Kim M.K."/>
        </authorList>
    </citation>
    <scope>NUCLEOTIDE SEQUENCE [LARGE SCALE GENOMIC DNA]</scope>
    <source>
        <strain evidence="1 2">BT442</strain>
    </source>
</reference>
<dbReference type="InterPro" id="IPR041408">
    <property type="entry name" value="Hcp_Tssd"/>
</dbReference>
<evidence type="ECO:0000313" key="1">
    <source>
        <dbReference type="EMBL" id="MBO2010930.1"/>
    </source>
</evidence>
<organism evidence="1 2">
    <name type="scientific">Hymenobacter negativus</name>
    <dbReference type="NCBI Taxonomy" id="2795026"/>
    <lineage>
        <taxon>Bacteria</taxon>
        <taxon>Pseudomonadati</taxon>
        <taxon>Bacteroidota</taxon>
        <taxon>Cytophagia</taxon>
        <taxon>Cytophagales</taxon>
        <taxon>Hymenobacteraceae</taxon>
        <taxon>Hymenobacter</taxon>
    </lineage>
</organism>
<accession>A0ABS3QJR3</accession>
<dbReference type="EMBL" id="JAGETZ010000009">
    <property type="protein sequence ID" value="MBO2010930.1"/>
    <property type="molecule type" value="Genomic_DNA"/>
</dbReference>
<comment type="caution">
    <text evidence="1">The sequence shown here is derived from an EMBL/GenBank/DDBJ whole genome shotgun (WGS) entry which is preliminary data.</text>
</comment>
<dbReference type="Pfam" id="PF17642">
    <property type="entry name" value="TssD"/>
    <property type="match status" value="1"/>
</dbReference>
<gene>
    <name evidence="1" type="ORF">J4E00_17855</name>
</gene>
<proteinExistence type="predicted"/>
<sequence length="67" mass="7334">MASFSAELRVNGTGYSLTHCAFGVQQETYQRGQASAKVRYGLVQLTLDVVDMGCWYGLLVWAVANSD</sequence>